<proteinExistence type="predicted"/>
<dbReference type="Pfam" id="PF00534">
    <property type="entry name" value="Glycos_transf_1"/>
    <property type="match status" value="1"/>
</dbReference>
<accession>A0A2S6I8Z6</accession>
<dbReference type="CDD" id="cd03808">
    <property type="entry name" value="GT4_CapM-like"/>
    <property type="match status" value="1"/>
</dbReference>
<reference evidence="3 4" key="1">
    <citation type="submission" date="2018-02" db="EMBL/GenBank/DDBJ databases">
        <title>Genomic Encyclopedia of Archaeal and Bacterial Type Strains, Phase II (KMG-II): from individual species to whole genera.</title>
        <authorList>
            <person name="Goeker M."/>
        </authorList>
    </citation>
    <scope>NUCLEOTIDE SEQUENCE [LARGE SCALE GENOMIC DNA]</scope>
    <source>
        <strain evidence="3 4">DSM 29526</strain>
    </source>
</reference>
<gene>
    <name evidence="3" type="ORF">CLV84_0935</name>
</gene>
<keyword evidence="4" id="KW-1185">Reference proteome</keyword>
<dbReference type="AlphaFoldDB" id="A0A2S6I8Z6"/>
<dbReference type="InterPro" id="IPR028098">
    <property type="entry name" value="Glyco_trans_4-like_N"/>
</dbReference>
<dbReference type="PANTHER" id="PTHR12526:SF638">
    <property type="entry name" value="SPORE COAT PROTEIN SA"/>
    <property type="match status" value="1"/>
</dbReference>
<dbReference type="SUPFAM" id="SSF53756">
    <property type="entry name" value="UDP-Glycosyltransferase/glycogen phosphorylase"/>
    <property type="match status" value="1"/>
</dbReference>
<dbReference type="Proteomes" id="UP000237662">
    <property type="component" value="Unassembled WGS sequence"/>
</dbReference>
<evidence type="ECO:0000313" key="3">
    <source>
        <dbReference type="EMBL" id="PPK87974.1"/>
    </source>
</evidence>
<dbReference type="EMBL" id="PTJC01000005">
    <property type="protein sequence ID" value="PPK87974.1"/>
    <property type="molecule type" value="Genomic_DNA"/>
</dbReference>
<feature type="domain" description="Glycosyltransferase subfamily 4-like N-terminal" evidence="2">
    <location>
        <begin position="30"/>
        <end position="166"/>
    </location>
</feature>
<feature type="domain" description="Glycosyl transferase family 1" evidence="1">
    <location>
        <begin position="211"/>
        <end position="371"/>
    </location>
</feature>
<evidence type="ECO:0000313" key="4">
    <source>
        <dbReference type="Proteomes" id="UP000237662"/>
    </source>
</evidence>
<dbReference type="Gene3D" id="3.40.50.2000">
    <property type="entry name" value="Glycogen Phosphorylase B"/>
    <property type="match status" value="2"/>
</dbReference>
<dbReference type="Pfam" id="PF13477">
    <property type="entry name" value="Glyco_trans_4_2"/>
    <property type="match status" value="1"/>
</dbReference>
<dbReference type="RefSeq" id="WP_104418550.1">
    <property type="nucleotide sequence ID" value="NZ_PTJC01000005.1"/>
</dbReference>
<dbReference type="OrthoDB" id="9790710at2"/>
<evidence type="ECO:0000259" key="1">
    <source>
        <dbReference type="Pfam" id="PF00534"/>
    </source>
</evidence>
<protein>
    <submittedName>
        <fullName evidence="3">Glycosyltransferase involved in cell wall biosynthesis</fullName>
    </submittedName>
</protein>
<sequence length="395" mass="43542">MAESLHGILDRSQSTELNEMALAGKTVAVVVNTSWNIYNFRGGLVRSFIEAGARVLAIAPPDEYSERLVDELGVIFVPLRRLSRKGTNPVQDFALTLELIRIYRRHKVDVALHYTIKPVIYGSLAAKFTKVANISTLTGLGYAFLQSGIVNRVAIKLYRQALRSAYWTYFQNADDRQLFLASGMVRPDRSGVVPGSGIDTERFQPTKSDTPEDINFLFIGRLLYDKGIVEFHDAATTLRGRYPDVTFHVVGGLDDGNPSGVSAMMVKEWEASGDIVYHGQVSDTRPYIAKSTAVVLPSYREGLPRVMLEGMAMGKPLVASDVPGCRDTIVHGRNGYLVDVQSSESLASGMEKLILASPEDRTKMGVAGRKMAEETFAEPVIVGKYVDLLIEAFRN</sequence>
<evidence type="ECO:0000259" key="2">
    <source>
        <dbReference type="Pfam" id="PF13477"/>
    </source>
</evidence>
<name>A0A2S6I8Z6_9BACT</name>
<organism evidence="3 4">
    <name type="scientific">Neolewinella xylanilytica</name>
    <dbReference type="NCBI Taxonomy" id="1514080"/>
    <lineage>
        <taxon>Bacteria</taxon>
        <taxon>Pseudomonadati</taxon>
        <taxon>Bacteroidota</taxon>
        <taxon>Saprospiria</taxon>
        <taxon>Saprospirales</taxon>
        <taxon>Lewinellaceae</taxon>
        <taxon>Neolewinella</taxon>
    </lineage>
</organism>
<keyword evidence="3" id="KW-0808">Transferase</keyword>
<dbReference type="GO" id="GO:0016757">
    <property type="term" value="F:glycosyltransferase activity"/>
    <property type="evidence" value="ECO:0007669"/>
    <property type="project" value="InterPro"/>
</dbReference>
<comment type="caution">
    <text evidence="3">The sequence shown here is derived from an EMBL/GenBank/DDBJ whole genome shotgun (WGS) entry which is preliminary data.</text>
</comment>
<dbReference type="InterPro" id="IPR001296">
    <property type="entry name" value="Glyco_trans_1"/>
</dbReference>
<dbReference type="PANTHER" id="PTHR12526">
    <property type="entry name" value="GLYCOSYLTRANSFERASE"/>
    <property type="match status" value="1"/>
</dbReference>